<keyword evidence="5 8" id="KW-0812">Transmembrane</keyword>
<protein>
    <submittedName>
        <fullName evidence="9">Transport protein Rv0205</fullName>
    </submittedName>
</protein>
<sequence length="384" mass="41678">MNRTRTVPEMLENLWTRPPVRLLVYLLLLVLLFLAARRLASVLVMVGVAYGVAYLCNPLLARLEKRGLARTWGVLLLLLVFLAVVALLFWRLVTQVSSFVEGLPALADRLTALLDAALDRAGGGSLADELQYRLALYVQAKAQEISHNIGPILDQMLFSGPSLLGRLSGILGWLGQAGLVLTLALYFALDYERVGRGLLKVFPRDWQPTVERLSEDVSVSFGRFIRGQLLTGLGVGTLAGLGLLLLKVPNPLALGLLTAVLYLVPFVGMVLATIPPLLQAVPQGTTTLALVAGLYFILNQIGGNVLGPLVMGRTTQANPAALMVAVLIGLGLAGVWGALLAVPVALLLQRWTVRYWLPSRAYQGRIGQRDGGQRREEQRDRQDA</sequence>
<dbReference type="EMBL" id="BAABRP010000003">
    <property type="protein sequence ID" value="GAA5512757.1"/>
    <property type="molecule type" value="Genomic_DNA"/>
</dbReference>
<evidence type="ECO:0000256" key="3">
    <source>
        <dbReference type="ARBA" id="ARBA00022448"/>
    </source>
</evidence>
<feature type="transmembrane region" description="Helical" evidence="8">
    <location>
        <begin position="42"/>
        <end position="60"/>
    </location>
</feature>
<evidence type="ECO:0000313" key="10">
    <source>
        <dbReference type="Proteomes" id="UP001401887"/>
    </source>
</evidence>
<feature type="transmembrane region" description="Helical" evidence="8">
    <location>
        <begin position="72"/>
        <end position="93"/>
    </location>
</feature>
<feature type="transmembrane region" description="Helical" evidence="8">
    <location>
        <begin position="229"/>
        <end position="246"/>
    </location>
</feature>
<reference evidence="9 10" key="1">
    <citation type="submission" date="2024-02" db="EMBL/GenBank/DDBJ databases">
        <title>Deinococcus carri NBRC 110142.</title>
        <authorList>
            <person name="Ichikawa N."/>
            <person name="Katano-Makiyama Y."/>
            <person name="Hidaka K."/>
        </authorList>
    </citation>
    <scope>NUCLEOTIDE SEQUENCE [LARGE SCALE GENOMIC DNA]</scope>
    <source>
        <strain evidence="9 10">NBRC 110142</strain>
    </source>
</reference>
<dbReference type="PANTHER" id="PTHR21716:SF53">
    <property type="entry name" value="PERMEASE PERM-RELATED"/>
    <property type="match status" value="1"/>
</dbReference>
<feature type="transmembrane region" description="Helical" evidence="8">
    <location>
        <begin position="252"/>
        <end position="272"/>
    </location>
</feature>
<gene>
    <name evidence="9" type="ORF">Dcar01_01479</name>
</gene>
<comment type="caution">
    <text evidence="9">The sequence shown here is derived from an EMBL/GenBank/DDBJ whole genome shotgun (WGS) entry which is preliminary data.</text>
</comment>
<accession>A0ABP9W5W1</accession>
<dbReference type="Pfam" id="PF01594">
    <property type="entry name" value="AI-2E_transport"/>
    <property type="match status" value="1"/>
</dbReference>
<keyword evidence="10" id="KW-1185">Reference proteome</keyword>
<dbReference type="RefSeq" id="WP_345463167.1">
    <property type="nucleotide sequence ID" value="NZ_BAABRP010000003.1"/>
</dbReference>
<feature type="transmembrane region" description="Helical" evidence="8">
    <location>
        <begin position="20"/>
        <end position="36"/>
    </location>
</feature>
<evidence type="ECO:0000256" key="8">
    <source>
        <dbReference type="SAM" id="Phobius"/>
    </source>
</evidence>
<feature type="transmembrane region" description="Helical" evidence="8">
    <location>
        <begin position="284"/>
        <end position="302"/>
    </location>
</feature>
<dbReference type="InterPro" id="IPR002549">
    <property type="entry name" value="AI-2E-like"/>
</dbReference>
<evidence type="ECO:0000313" key="9">
    <source>
        <dbReference type="EMBL" id="GAA5512757.1"/>
    </source>
</evidence>
<keyword evidence="6 8" id="KW-1133">Transmembrane helix</keyword>
<name>A0ABP9W5W1_9DEIO</name>
<feature type="transmembrane region" description="Helical" evidence="8">
    <location>
        <begin position="322"/>
        <end position="348"/>
    </location>
</feature>
<comment type="similarity">
    <text evidence="2">Belongs to the autoinducer-2 exporter (AI-2E) (TC 2.A.86) family.</text>
</comment>
<feature type="transmembrane region" description="Helical" evidence="8">
    <location>
        <begin position="170"/>
        <end position="189"/>
    </location>
</feature>
<evidence type="ECO:0000256" key="2">
    <source>
        <dbReference type="ARBA" id="ARBA00009773"/>
    </source>
</evidence>
<dbReference type="Proteomes" id="UP001401887">
    <property type="component" value="Unassembled WGS sequence"/>
</dbReference>
<evidence type="ECO:0000256" key="1">
    <source>
        <dbReference type="ARBA" id="ARBA00004651"/>
    </source>
</evidence>
<keyword evidence="4" id="KW-1003">Cell membrane</keyword>
<dbReference type="PANTHER" id="PTHR21716">
    <property type="entry name" value="TRANSMEMBRANE PROTEIN"/>
    <property type="match status" value="1"/>
</dbReference>
<comment type="subcellular location">
    <subcellularLocation>
        <location evidence="1">Cell membrane</location>
        <topology evidence="1">Multi-pass membrane protein</topology>
    </subcellularLocation>
</comment>
<keyword evidence="3" id="KW-0813">Transport</keyword>
<evidence type="ECO:0000256" key="7">
    <source>
        <dbReference type="ARBA" id="ARBA00023136"/>
    </source>
</evidence>
<evidence type="ECO:0000256" key="4">
    <source>
        <dbReference type="ARBA" id="ARBA00022475"/>
    </source>
</evidence>
<organism evidence="9 10">
    <name type="scientific">Deinococcus carri</name>
    <dbReference type="NCBI Taxonomy" id="1211323"/>
    <lineage>
        <taxon>Bacteria</taxon>
        <taxon>Thermotogati</taxon>
        <taxon>Deinococcota</taxon>
        <taxon>Deinococci</taxon>
        <taxon>Deinococcales</taxon>
        <taxon>Deinococcaceae</taxon>
        <taxon>Deinococcus</taxon>
    </lineage>
</organism>
<evidence type="ECO:0000256" key="6">
    <source>
        <dbReference type="ARBA" id="ARBA00022989"/>
    </source>
</evidence>
<proteinExistence type="inferred from homology"/>
<evidence type="ECO:0000256" key="5">
    <source>
        <dbReference type="ARBA" id="ARBA00022692"/>
    </source>
</evidence>
<keyword evidence="7 8" id="KW-0472">Membrane</keyword>